<keyword evidence="5" id="KW-0274">FAD</keyword>
<protein>
    <recommendedName>
        <fullName evidence="12">D-2-hydroxyglutarate dehydrogenase</fullName>
        <ecNumber evidence="9">1.1.99.39</ecNumber>
    </recommendedName>
</protein>
<dbReference type="GO" id="GO:1903457">
    <property type="term" value="P:lactate catabolic process"/>
    <property type="evidence" value="ECO:0007669"/>
    <property type="project" value="TreeGrafter"/>
</dbReference>
<sequence length="1027" mass="111938">MIPALRAGDSPPTLTSEYLAELRLRGFEGDIASSHADRTVFATDNSIYQVAPQVILFPRHDQDVVRLAKVAGDARFRALKFTPRGGGTGTNGQSLTAGISVDLSRHMNAILEVNPAEGWARVQAGVVKDQLNAAVAAHGLFFAPELSPSNRATIGGMIATDASGQGSVLYGKTRDHVMELRAVFIDGTQWHSRPLSPAELDTAKARGDRVGRVLSVLDRIRQDDAQLIAERFPKLNRCVTGYDLAHLCDCSGRFDLSSVICGAEGSLAFVTEAKVRLTPVPRLTALLNIRYATFDAALRDAGVLMQLEAASSETVDATVLALARQDAIWLKVREFFPDDPQGPAEGVNIVEFVAADEAQLQAKLARVEGALASGGAGRRGYTVARGAAAAAAIWSMRKKSVGLLGNMPGDRRPMPFVEDTVVPPECLADYIREFRAALDRRGLVYGMFGHVDAGCLHVRPALDMKDPEQEKLVREISDEVFALTRKYKGVLWGEHGKGYRSEYAAEFFGPLYPRMQEIKAAFDPHDQLNPGKIASPPGHSLTRLDEVPTRGQLDRQIPIAVRRANEDSLHCNGNGACFNFDPDDAMCPSWKATRDRKHSPKGRASLMREWLRLLAATGQAGPPARGTWLQWPARAVNTWKARRGEGDFSREVKEAMDGCLACKSCVGQCPIKVDVPAFRSRFLDAYHGRYLRPVKDHVVGRLEAMLPWAMTTPRLANALTHGRVGRSVTRALGLVALPELGTTDLRRELQARGVQLASVAQLRALGDEERRKSVVVVQDAFTTHYDAQVVLDWFELLGRLGFRPWLAPFRPNGKPQHVLGMLGTFQRTARRNAGMLNALAATGVELVGIDPSMTLTYRAEYRAALGVGAVPDVALPQEWLAARLGDIAQRPLETGTDWALLPHCTERTNAPAATAEWGRVARHLGVNMQVVASGCCGMAGLYGHERAHRETSETIYGQSWRAILAESGRVGRTLATGYSCRCQASIVDGLDLQHPLQILLRAVKSEANAHPPSPALPALGAEHHEEF</sequence>
<name>A0A6N8IRL9_9BURK</name>
<dbReference type="GO" id="GO:0051539">
    <property type="term" value="F:4 iron, 4 sulfur cluster binding"/>
    <property type="evidence" value="ECO:0007669"/>
    <property type="project" value="UniProtKB-KW"/>
</dbReference>
<dbReference type="InterPro" id="IPR016164">
    <property type="entry name" value="FAD-linked_Oxase-like_C"/>
</dbReference>
<dbReference type="Gene3D" id="3.30.70.2740">
    <property type="match status" value="1"/>
</dbReference>
<keyword evidence="15" id="KW-1185">Reference proteome</keyword>
<keyword evidence="7" id="KW-0408">Iron</keyword>
<dbReference type="SUPFAM" id="SSF56176">
    <property type="entry name" value="FAD-binding/transporter-associated domain-like"/>
    <property type="match status" value="1"/>
</dbReference>
<dbReference type="GO" id="GO:0004458">
    <property type="term" value="F:D-lactate dehydrogenase (cytochrome) activity"/>
    <property type="evidence" value="ECO:0007669"/>
    <property type="project" value="TreeGrafter"/>
</dbReference>
<dbReference type="InterPro" id="IPR006094">
    <property type="entry name" value="Oxid_FAD_bind_N"/>
</dbReference>
<evidence type="ECO:0000313" key="15">
    <source>
        <dbReference type="Proteomes" id="UP000469385"/>
    </source>
</evidence>
<dbReference type="GO" id="GO:0008720">
    <property type="term" value="F:D-lactate dehydrogenase (NAD+) activity"/>
    <property type="evidence" value="ECO:0007669"/>
    <property type="project" value="TreeGrafter"/>
</dbReference>
<keyword evidence="2" id="KW-0004">4Fe-4S</keyword>
<evidence type="ECO:0000256" key="11">
    <source>
        <dbReference type="ARBA" id="ARBA00060924"/>
    </source>
</evidence>
<evidence type="ECO:0000256" key="10">
    <source>
        <dbReference type="ARBA" id="ARBA00051291"/>
    </source>
</evidence>
<accession>A0A6N8IRL9</accession>
<keyword evidence="3" id="KW-0285">Flavoprotein</keyword>
<dbReference type="EC" id="1.1.99.39" evidence="9"/>
<dbReference type="RefSeq" id="WP_181653946.1">
    <property type="nucleotide sequence ID" value="NZ_WSEL01000003.1"/>
</dbReference>
<keyword evidence="4" id="KW-0479">Metal-binding</keyword>
<dbReference type="SUPFAM" id="SSF46548">
    <property type="entry name" value="alpha-helical ferredoxin"/>
    <property type="match status" value="1"/>
</dbReference>
<dbReference type="PROSITE" id="PS00198">
    <property type="entry name" value="4FE4S_FER_1"/>
    <property type="match status" value="1"/>
</dbReference>
<evidence type="ECO:0000259" key="13">
    <source>
        <dbReference type="PROSITE" id="PS51387"/>
    </source>
</evidence>
<dbReference type="FunFam" id="3.30.70.2740:FF:000003">
    <property type="entry name" value="Oxidoreductase, FAD-binding, putative"/>
    <property type="match status" value="1"/>
</dbReference>
<comment type="catalytic activity">
    <reaction evidence="10">
        <text>(R)-2-hydroxyglutarate + A = 2-oxoglutarate + AH2</text>
        <dbReference type="Rhea" id="RHEA:38295"/>
        <dbReference type="ChEBI" id="CHEBI:13193"/>
        <dbReference type="ChEBI" id="CHEBI:15801"/>
        <dbReference type="ChEBI" id="CHEBI:16810"/>
        <dbReference type="ChEBI" id="CHEBI:17499"/>
        <dbReference type="EC" id="1.1.99.39"/>
    </reaction>
    <physiologicalReaction direction="left-to-right" evidence="10">
        <dbReference type="Rhea" id="RHEA:38296"/>
    </physiologicalReaction>
</comment>
<evidence type="ECO:0000256" key="1">
    <source>
        <dbReference type="ARBA" id="ARBA00001974"/>
    </source>
</evidence>
<comment type="similarity">
    <text evidence="11">In the N-terminal section; belongs to the FAD-binding oxidoreductase/transferase type 4 family.</text>
</comment>
<dbReference type="InterPro" id="IPR004113">
    <property type="entry name" value="FAD-bd_oxidored_4_C"/>
</dbReference>
<dbReference type="InterPro" id="IPR016171">
    <property type="entry name" value="Vanillyl_alc_oxidase_C-sub2"/>
</dbReference>
<evidence type="ECO:0000256" key="2">
    <source>
        <dbReference type="ARBA" id="ARBA00022485"/>
    </source>
</evidence>
<dbReference type="PROSITE" id="PS51387">
    <property type="entry name" value="FAD_PCMH"/>
    <property type="match status" value="1"/>
</dbReference>
<dbReference type="Pfam" id="PF01565">
    <property type="entry name" value="FAD_binding_4"/>
    <property type="match status" value="1"/>
</dbReference>
<dbReference type="PANTHER" id="PTHR11748:SF119">
    <property type="entry name" value="D-2-HYDROXYGLUTARATE DEHYDROGENASE"/>
    <property type="match status" value="1"/>
</dbReference>
<dbReference type="AlphaFoldDB" id="A0A6N8IRL9"/>
<dbReference type="Gene3D" id="1.10.45.10">
    <property type="entry name" value="Vanillyl-alcohol Oxidase, Chain A, domain 4"/>
    <property type="match status" value="1"/>
</dbReference>
<evidence type="ECO:0000256" key="8">
    <source>
        <dbReference type="ARBA" id="ARBA00023014"/>
    </source>
</evidence>
<evidence type="ECO:0000256" key="12">
    <source>
        <dbReference type="ARBA" id="ARBA00067680"/>
    </source>
</evidence>
<dbReference type="EMBL" id="WSEL01000003">
    <property type="protein sequence ID" value="MVQ29487.1"/>
    <property type="molecule type" value="Genomic_DNA"/>
</dbReference>
<dbReference type="PANTHER" id="PTHR11748">
    <property type="entry name" value="D-LACTATE DEHYDROGENASE"/>
    <property type="match status" value="1"/>
</dbReference>
<evidence type="ECO:0000313" key="14">
    <source>
        <dbReference type="EMBL" id="MVQ29487.1"/>
    </source>
</evidence>
<gene>
    <name evidence="14" type="ORF">GON04_08510</name>
</gene>
<evidence type="ECO:0000256" key="7">
    <source>
        <dbReference type="ARBA" id="ARBA00023004"/>
    </source>
</evidence>
<comment type="cofactor">
    <cofactor evidence="1">
        <name>FAD</name>
        <dbReference type="ChEBI" id="CHEBI:57692"/>
    </cofactor>
</comment>
<dbReference type="Gene3D" id="3.30.465.10">
    <property type="match status" value="1"/>
</dbReference>
<keyword evidence="6" id="KW-0560">Oxidoreductase</keyword>
<dbReference type="GO" id="GO:0051990">
    <property type="term" value="F:(R)-2-hydroxyglutarate dehydrogenase activity"/>
    <property type="evidence" value="ECO:0007669"/>
    <property type="project" value="UniProtKB-EC"/>
</dbReference>
<reference evidence="14 15" key="1">
    <citation type="submission" date="2019-12" db="EMBL/GenBank/DDBJ databases">
        <authorList>
            <person name="Huq M.A."/>
        </authorList>
    </citation>
    <scope>NUCLEOTIDE SEQUENCE [LARGE SCALE GENOMIC DNA]</scope>
    <source>
        <strain evidence="14 15">MAH-25</strain>
    </source>
</reference>
<dbReference type="InterPro" id="IPR017900">
    <property type="entry name" value="4Fe4S_Fe_S_CS"/>
</dbReference>
<dbReference type="InterPro" id="IPR016166">
    <property type="entry name" value="FAD-bd_PCMH"/>
</dbReference>
<dbReference type="InterPro" id="IPR016169">
    <property type="entry name" value="FAD-bd_PCMH_sub2"/>
</dbReference>
<evidence type="ECO:0000256" key="4">
    <source>
        <dbReference type="ARBA" id="ARBA00022723"/>
    </source>
</evidence>
<dbReference type="SUPFAM" id="SSF55103">
    <property type="entry name" value="FAD-linked oxidases, C-terminal domain"/>
    <property type="match status" value="1"/>
</dbReference>
<dbReference type="Pfam" id="PF02913">
    <property type="entry name" value="FAD-oxidase_C"/>
    <property type="match status" value="1"/>
</dbReference>
<organism evidence="14 15">
    <name type="scientific">Ramlibacter pinisoli</name>
    <dbReference type="NCBI Taxonomy" id="2682844"/>
    <lineage>
        <taxon>Bacteria</taxon>
        <taxon>Pseudomonadati</taxon>
        <taxon>Pseudomonadota</taxon>
        <taxon>Betaproteobacteria</taxon>
        <taxon>Burkholderiales</taxon>
        <taxon>Comamonadaceae</taxon>
        <taxon>Ramlibacter</taxon>
    </lineage>
</organism>
<feature type="domain" description="FAD-binding PCMH-type" evidence="13">
    <location>
        <begin position="48"/>
        <end position="280"/>
    </location>
</feature>
<dbReference type="GO" id="GO:0046872">
    <property type="term" value="F:metal ion binding"/>
    <property type="evidence" value="ECO:0007669"/>
    <property type="project" value="UniProtKB-KW"/>
</dbReference>
<keyword evidence="8" id="KW-0411">Iron-sulfur</keyword>
<dbReference type="InterPro" id="IPR036318">
    <property type="entry name" value="FAD-bd_PCMH-like_sf"/>
</dbReference>
<dbReference type="GO" id="GO:0071949">
    <property type="term" value="F:FAD binding"/>
    <property type="evidence" value="ECO:0007669"/>
    <property type="project" value="InterPro"/>
</dbReference>
<evidence type="ECO:0000256" key="3">
    <source>
        <dbReference type="ARBA" id="ARBA00022630"/>
    </source>
</evidence>
<comment type="caution">
    <text evidence="14">The sequence shown here is derived from an EMBL/GenBank/DDBJ whole genome shotgun (WGS) entry which is preliminary data.</text>
</comment>
<evidence type="ECO:0000256" key="6">
    <source>
        <dbReference type="ARBA" id="ARBA00023002"/>
    </source>
</evidence>
<dbReference type="Proteomes" id="UP000469385">
    <property type="component" value="Unassembled WGS sequence"/>
</dbReference>
<proteinExistence type="inferred from homology"/>
<evidence type="ECO:0000256" key="5">
    <source>
        <dbReference type="ARBA" id="ARBA00022827"/>
    </source>
</evidence>
<evidence type="ECO:0000256" key="9">
    <source>
        <dbReference type="ARBA" id="ARBA00039003"/>
    </source>
</evidence>